<organism evidence="1 2">
    <name type="scientific">Streptomyces scabichelini</name>
    <dbReference type="NCBI Taxonomy" id="2711217"/>
    <lineage>
        <taxon>Bacteria</taxon>
        <taxon>Bacillati</taxon>
        <taxon>Actinomycetota</taxon>
        <taxon>Actinomycetes</taxon>
        <taxon>Kitasatosporales</taxon>
        <taxon>Streptomycetaceae</taxon>
        <taxon>Streptomyces</taxon>
    </lineage>
</organism>
<evidence type="ECO:0000313" key="2">
    <source>
        <dbReference type="Proteomes" id="UP000472335"/>
    </source>
</evidence>
<dbReference type="RefSeq" id="WP_165264267.1">
    <property type="nucleotide sequence ID" value="NZ_JAAKZY010000118.1"/>
</dbReference>
<evidence type="ECO:0000313" key="1">
    <source>
        <dbReference type="EMBL" id="NGO11865.1"/>
    </source>
</evidence>
<proteinExistence type="predicted"/>
<protein>
    <submittedName>
        <fullName evidence="1">Multidrug efflux MFS transporter</fullName>
    </submittedName>
</protein>
<gene>
    <name evidence="1" type="ORF">G5C60_30755</name>
</gene>
<comment type="caution">
    <text evidence="1">The sequence shown here is derived from an EMBL/GenBank/DDBJ whole genome shotgun (WGS) entry which is preliminary data.</text>
</comment>
<accession>A0A6G4VD91</accession>
<dbReference type="Proteomes" id="UP000472335">
    <property type="component" value="Unassembled WGS sequence"/>
</dbReference>
<name>A0A6G4VD91_9ACTN</name>
<reference evidence="1 2" key="1">
    <citation type="submission" date="2020-02" db="EMBL/GenBank/DDBJ databases">
        <title>Whole-genome analyses of novel actinobacteria.</title>
        <authorList>
            <person name="Sahin N."/>
            <person name="Gencbay T."/>
        </authorList>
    </citation>
    <scope>NUCLEOTIDE SEQUENCE [LARGE SCALE GENOMIC DNA]</scope>
    <source>
        <strain evidence="1 2">HC44</strain>
    </source>
</reference>
<dbReference type="EMBL" id="JAAKZY010000118">
    <property type="protein sequence ID" value="NGO11865.1"/>
    <property type="molecule type" value="Genomic_DNA"/>
</dbReference>
<keyword evidence="2" id="KW-1185">Reference proteome</keyword>
<sequence>MVSGLLLTTLGTLPFATGTHSDLLLALALVVRGFGMSAANLALLVGAFQGLAPEHVPHAGTTTRIVQQLGAP</sequence>
<dbReference type="AlphaFoldDB" id="A0A6G4VD91"/>